<evidence type="ECO:0000256" key="9">
    <source>
        <dbReference type="SAM" id="MobiDB-lite"/>
    </source>
</evidence>
<evidence type="ECO:0000259" key="10">
    <source>
        <dbReference type="PROSITE" id="PS50893"/>
    </source>
</evidence>
<keyword evidence="5" id="KW-0547">Nucleotide-binding</keyword>
<evidence type="ECO:0000313" key="12">
    <source>
        <dbReference type="Proteomes" id="UP000323142"/>
    </source>
</evidence>
<keyword evidence="7" id="KW-0029">Amino-acid transport</keyword>
<keyword evidence="4" id="KW-1003">Cell membrane</keyword>
<reference evidence="11 12" key="1">
    <citation type="submission" date="2019-09" db="EMBL/GenBank/DDBJ databases">
        <title>Salinarimonas rosea gen. nov., sp. nov., a new member of the a-2 subgroup of the Proteobacteria.</title>
        <authorList>
            <person name="Liu J."/>
        </authorList>
    </citation>
    <scope>NUCLEOTIDE SEQUENCE [LARGE SCALE GENOMIC DNA]</scope>
    <source>
        <strain evidence="11 12">BN140002</strain>
    </source>
</reference>
<proteinExistence type="inferred from homology"/>
<keyword evidence="8" id="KW-0472">Membrane</keyword>
<dbReference type="GO" id="GO:0005524">
    <property type="term" value="F:ATP binding"/>
    <property type="evidence" value="ECO:0007669"/>
    <property type="project" value="UniProtKB-KW"/>
</dbReference>
<accession>A0A5B2V9X9</accession>
<feature type="compositionally biased region" description="Low complexity" evidence="9">
    <location>
        <begin position="14"/>
        <end position="23"/>
    </location>
</feature>
<feature type="compositionally biased region" description="Pro residues" evidence="9">
    <location>
        <begin position="1"/>
        <end position="13"/>
    </location>
</feature>
<keyword evidence="12" id="KW-1185">Reference proteome</keyword>
<protein>
    <submittedName>
        <fullName evidence="11">Amino acid ABC transporter ATP-binding protein</fullName>
    </submittedName>
</protein>
<dbReference type="PROSITE" id="PS50893">
    <property type="entry name" value="ABC_TRANSPORTER_2"/>
    <property type="match status" value="1"/>
</dbReference>
<evidence type="ECO:0000256" key="6">
    <source>
        <dbReference type="ARBA" id="ARBA00022840"/>
    </source>
</evidence>
<dbReference type="SMART" id="SM00382">
    <property type="entry name" value="AAA"/>
    <property type="match status" value="1"/>
</dbReference>
<evidence type="ECO:0000256" key="3">
    <source>
        <dbReference type="ARBA" id="ARBA00022448"/>
    </source>
</evidence>
<evidence type="ECO:0000256" key="7">
    <source>
        <dbReference type="ARBA" id="ARBA00022970"/>
    </source>
</evidence>
<comment type="subcellular location">
    <subcellularLocation>
        <location evidence="1">Cell membrane</location>
        <topology evidence="1">Peripheral membrane protein</topology>
    </subcellularLocation>
</comment>
<comment type="caution">
    <text evidence="11">The sequence shown here is derived from an EMBL/GenBank/DDBJ whole genome shotgun (WGS) entry which is preliminary data.</text>
</comment>
<dbReference type="Proteomes" id="UP000323142">
    <property type="component" value="Unassembled WGS sequence"/>
</dbReference>
<dbReference type="PIRSF" id="PIRSF039085">
    <property type="entry name" value="ABC_ATPase_HisP"/>
    <property type="match status" value="1"/>
</dbReference>
<dbReference type="GO" id="GO:0005886">
    <property type="term" value="C:plasma membrane"/>
    <property type="evidence" value="ECO:0007669"/>
    <property type="project" value="UniProtKB-SubCell"/>
</dbReference>
<evidence type="ECO:0000256" key="2">
    <source>
        <dbReference type="ARBA" id="ARBA00005417"/>
    </source>
</evidence>
<keyword evidence="6 11" id="KW-0067">ATP-binding</keyword>
<dbReference type="InterPro" id="IPR027417">
    <property type="entry name" value="P-loop_NTPase"/>
</dbReference>
<dbReference type="InterPro" id="IPR030679">
    <property type="entry name" value="ABC_ATPase_HisP-typ"/>
</dbReference>
<dbReference type="Pfam" id="PF00005">
    <property type="entry name" value="ABC_tran"/>
    <property type="match status" value="1"/>
</dbReference>
<dbReference type="InterPro" id="IPR017871">
    <property type="entry name" value="ABC_transporter-like_CS"/>
</dbReference>
<comment type="similarity">
    <text evidence="2">Belongs to the ABC transporter superfamily.</text>
</comment>
<feature type="domain" description="ABC transporter" evidence="10">
    <location>
        <begin position="50"/>
        <end position="284"/>
    </location>
</feature>
<dbReference type="PANTHER" id="PTHR43166:SF9">
    <property type="entry name" value="GLUTAMATE_ASPARTATE IMPORT ATP-BINDING PROTEIN GLTL"/>
    <property type="match status" value="1"/>
</dbReference>
<gene>
    <name evidence="11" type="ORF">F0L46_16560</name>
</gene>
<dbReference type="EMBL" id="VUOA01000028">
    <property type="protein sequence ID" value="KAA2236313.1"/>
    <property type="molecule type" value="Genomic_DNA"/>
</dbReference>
<dbReference type="CDD" id="cd03262">
    <property type="entry name" value="ABC_HisP_GlnQ"/>
    <property type="match status" value="1"/>
</dbReference>
<dbReference type="InterPro" id="IPR050086">
    <property type="entry name" value="MetN_ABC_transporter-like"/>
</dbReference>
<dbReference type="InterPro" id="IPR003439">
    <property type="entry name" value="ABC_transporter-like_ATP-bd"/>
</dbReference>
<evidence type="ECO:0000256" key="4">
    <source>
        <dbReference type="ARBA" id="ARBA00022475"/>
    </source>
</evidence>
<name>A0A5B2V9X9_9HYPH</name>
<dbReference type="AlphaFoldDB" id="A0A5B2V9X9"/>
<dbReference type="PROSITE" id="PS00211">
    <property type="entry name" value="ABC_TRANSPORTER_1"/>
    <property type="match status" value="1"/>
</dbReference>
<dbReference type="GO" id="GO:0015424">
    <property type="term" value="F:ABC-type amino acid transporter activity"/>
    <property type="evidence" value="ECO:0007669"/>
    <property type="project" value="InterPro"/>
</dbReference>
<evidence type="ECO:0000256" key="5">
    <source>
        <dbReference type="ARBA" id="ARBA00022741"/>
    </source>
</evidence>
<dbReference type="OrthoDB" id="9802264at2"/>
<dbReference type="PANTHER" id="PTHR43166">
    <property type="entry name" value="AMINO ACID IMPORT ATP-BINDING PROTEIN"/>
    <property type="match status" value="1"/>
</dbReference>
<reference evidence="11 12" key="2">
    <citation type="submission" date="2019-09" db="EMBL/GenBank/DDBJ databases">
        <authorList>
            <person name="Jin C."/>
        </authorList>
    </citation>
    <scope>NUCLEOTIDE SEQUENCE [LARGE SCALE GENOMIC DNA]</scope>
    <source>
        <strain evidence="11 12">BN140002</strain>
    </source>
</reference>
<evidence type="ECO:0000313" key="11">
    <source>
        <dbReference type="EMBL" id="KAA2236313.1"/>
    </source>
</evidence>
<dbReference type="Gene3D" id="3.40.50.300">
    <property type="entry name" value="P-loop containing nucleotide triphosphate hydrolases"/>
    <property type="match status" value="1"/>
</dbReference>
<feature type="region of interest" description="Disordered" evidence="9">
    <location>
        <begin position="1"/>
        <end position="40"/>
    </location>
</feature>
<organism evidence="11 12">
    <name type="scientific">Salinarimonas soli</name>
    <dbReference type="NCBI Taxonomy" id="1638099"/>
    <lineage>
        <taxon>Bacteria</taxon>
        <taxon>Pseudomonadati</taxon>
        <taxon>Pseudomonadota</taxon>
        <taxon>Alphaproteobacteria</taxon>
        <taxon>Hyphomicrobiales</taxon>
        <taxon>Salinarimonadaceae</taxon>
        <taxon>Salinarimonas</taxon>
    </lineage>
</organism>
<keyword evidence="3" id="KW-0813">Transport</keyword>
<dbReference type="InterPro" id="IPR003593">
    <property type="entry name" value="AAA+_ATPase"/>
</dbReference>
<evidence type="ECO:0000256" key="1">
    <source>
        <dbReference type="ARBA" id="ARBA00004202"/>
    </source>
</evidence>
<dbReference type="GO" id="GO:0016887">
    <property type="term" value="F:ATP hydrolysis activity"/>
    <property type="evidence" value="ECO:0007669"/>
    <property type="project" value="InterPro"/>
</dbReference>
<dbReference type="SUPFAM" id="SSF52540">
    <property type="entry name" value="P-loop containing nucleoside triphosphate hydrolases"/>
    <property type="match status" value="1"/>
</dbReference>
<sequence>MRRSPARPPPPSSPARACPTCRATTRRRAPRAAREPAAAALSPPVPAPILDVRALRKSFGPLEVLKGIDLSVRPQELVFLVGPSGSGKSTLLRCCNRLEEPDSGSIRLEGVELMDRACDLNAARRRIGMVFQGFNLYPHMTALGNVTLALRKVLGKSRREAEEIGRAALDRVGLADKAACHPGELSGGQQQRVAIARAVSLEPTLMLFDEPTSALDPELVGSVLAVMRSLREAGMTMVVVSHEMRFAREAADRVVFMEGGAIVEEGPPAAMFTEAQHPRTRAFLQEIGR</sequence>
<evidence type="ECO:0000256" key="8">
    <source>
        <dbReference type="ARBA" id="ARBA00023136"/>
    </source>
</evidence>